<dbReference type="InterPro" id="IPR013221">
    <property type="entry name" value="Mur_ligase_cen"/>
</dbReference>
<dbReference type="EC" id="6.3.2.9" evidence="9 10"/>
<dbReference type="Proteomes" id="UP000639051">
    <property type="component" value="Unassembled WGS sequence"/>
</dbReference>
<accession>A0ABS1K1Z0</accession>
<dbReference type="InterPro" id="IPR004101">
    <property type="entry name" value="Mur_ligase_C"/>
</dbReference>
<dbReference type="Pfam" id="PF02875">
    <property type="entry name" value="Mur_ligase_C"/>
    <property type="match status" value="1"/>
</dbReference>
<comment type="function">
    <text evidence="9 10">Cell wall formation. Catalyzes the addition of glutamate to the nucleotide precursor UDP-N-acetylmuramoyl-L-alanine (UMA).</text>
</comment>
<evidence type="ECO:0000256" key="11">
    <source>
        <dbReference type="SAM" id="MobiDB-lite"/>
    </source>
</evidence>
<keyword evidence="9 10" id="KW-0573">Peptidoglycan synthesis</keyword>
<comment type="catalytic activity">
    <reaction evidence="9 10">
        <text>UDP-N-acetyl-alpha-D-muramoyl-L-alanine + D-glutamate + ATP = UDP-N-acetyl-alpha-D-muramoyl-L-alanyl-D-glutamate + ADP + phosphate + H(+)</text>
        <dbReference type="Rhea" id="RHEA:16429"/>
        <dbReference type="ChEBI" id="CHEBI:15378"/>
        <dbReference type="ChEBI" id="CHEBI:29986"/>
        <dbReference type="ChEBI" id="CHEBI:30616"/>
        <dbReference type="ChEBI" id="CHEBI:43474"/>
        <dbReference type="ChEBI" id="CHEBI:83898"/>
        <dbReference type="ChEBI" id="CHEBI:83900"/>
        <dbReference type="ChEBI" id="CHEBI:456216"/>
        <dbReference type="EC" id="6.3.2.9"/>
    </reaction>
</comment>
<organism evidence="14 15">
    <name type="scientific">Sinomonas cellulolyticus</name>
    <dbReference type="NCBI Taxonomy" id="2801916"/>
    <lineage>
        <taxon>Bacteria</taxon>
        <taxon>Bacillati</taxon>
        <taxon>Actinomycetota</taxon>
        <taxon>Actinomycetes</taxon>
        <taxon>Micrococcales</taxon>
        <taxon>Micrococcaceae</taxon>
        <taxon>Sinomonas</taxon>
    </lineage>
</organism>
<comment type="caution">
    <text evidence="14">The sequence shown here is derived from an EMBL/GenBank/DDBJ whole genome shotgun (WGS) entry which is preliminary data.</text>
</comment>
<keyword evidence="6 9" id="KW-0547">Nucleotide-binding</keyword>
<reference evidence="14 15" key="1">
    <citation type="submission" date="2021-01" db="EMBL/GenBank/DDBJ databases">
        <title>Genome public.</title>
        <authorList>
            <person name="Liu C."/>
            <person name="Sun Q."/>
        </authorList>
    </citation>
    <scope>NUCLEOTIDE SEQUENCE [LARGE SCALE GENOMIC DNA]</scope>
    <source>
        <strain evidence="14 15">JC656</strain>
    </source>
</reference>
<dbReference type="SUPFAM" id="SSF51984">
    <property type="entry name" value="MurCD N-terminal domain"/>
    <property type="match status" value="1"/>
</dbReference>
<feature type="region of interest" description="Disordered" evidence="11">
    <location>
        <begin position="1"/>
        <end position="20"/>
    </location>
</feature>
<dbReference type="InterPro" id="IPR036615">
    <property type="entry name" value="Mur_ligase_C_dom_sf"/>
</dbReference>
<keyword evidence="15" id="KW-1185">Reference proteome</keyword>
<evidence type="ECO:0000259" key="12">
    <source>
        <dbReference type="Pfam" id="PF02875"/>
    </source>
</evidence>
<evidence type="ECO:0000313" key="15">
    <source>
        <dbReference type="Proteomes" id="UP000639051"/>
    </source>
</evidence>
<dbReference type="HAMAP" id="MF_00639">
    <property type="entry name" value="MurD"/>
    <property type="match status" value="1"/>
</dbReference>
<evidence type="ECO:0000256" key="6">
    <source>
        <dbReference type="ARBA" id="ARBA00022741"/>
    </source>
</evidence>
<dbReference type="PANTHER" id="PTHR43692:SF1">
    <property type="entry name" value="UDP-N-ACETYLMURAMOYLALANINE--D-GLUTAMATE LIGASE"/>
    <property type="match status" value="1"/>
</dbReference>
<proteinExistence type="inferred from homology"/>
<protein>
    <recommendedName>
        <fullName evidence="9 10">UDP-N-acetylmuramoylalanine--D-glutamate ligase</fullName>
        <ecNumber evidence="9 10">6.3.2.9</ecNumber>
    </recommendedName>
    <alternativeName>
        <fullName evidence="9">D-glutamic acid-adding enzyme</fullName>
    </alternativeName>
    <alternativeName>
        <fullName evidence="9">UDP-N-acetylmuramoyl-L-alanyl-D-glutamate synthetase</fullName>
    </alternativeName>
</protein>
<sequence>MGGRTVNEHASSGPSGPRAESARLASLTSWDSDWAGLRVVVAGIGVSGFAAADTLIELGASVVVVDSSVTDRAQAQADTLRIVGAEDVLLGEDAVQHLPKVDGALPDLVVTSPGWRPDQAMLAEATCRGIPVWGDVELAWRVRRRRGRKTADWLAITGTNGKTTTVGMTESMLRAAGLKAVAVGNVGKPILDALREPVEYDVFAVELSSFQLHWEESLSPVASVVLNVAEDHVDWHGSYEAYLADKAKVYANTQKACVYNAEQIETEHMVEEADVVEGCRAIGFTTGTPAVSMLGVVDGLLVDRAFIDNRRDHAAELGSLEDLGPVAPRHMVANALAAAALVRAYGVEPAAVKAGLQAYLPGDHRIQTVATIGSVRWVNDSKATNPHAASASLSAFERVVWIAGGLSKGVAYDQLVTEHAPRLRAVVLIGRDSSDLAAALSRHAPNVPVFPVDPGQTGEDRPDSGVEPHGGAEANSAQTGSAIMARAVEVAAAHAEPGDTVLMAPAAASMDQFDSYAHRGMAFTDTVRARAARETTEE</sequence>
<evidence type="ECO:0000256" key="9">
    <source>
        <dbReference type="HAMAP-Rule" id="MF_00639"/>
    </source>
</evidence>
<dbReference type="Gene3D" id="3.40.1190.10">
    <property type="entry name" value="Mur-like, catalytic domain"/>
    <property type="match status" value="1"/>
</dbReference>
<feature type="domain" description="Mur ligase C-terminal" evidence="12">
    <location>
        <begin position="364"/>
        <end position="506"/>
    </location>
</feature>
<dbReference type="Gene3D" id="3.90.190.20">
    <property type="entry name" value="Mur ligase, C-terminal domain"/>
    <property type="match status" value="1"/>
</dbReference>
<dbReference type="InterPro" id="IPR036565">
    <property type="entry name" value="Mur-like_cat_sf"/>
</dbReference>
<dbReference type="EMBL" id="JAERRC010000020">
    <property type="protein sequence ID" value="MBL0705503.1"/>
    <property type="molecule type" value="Genomic_DNA"/>
</dbReference>
<name>A0ABS1K1Z0_9MICC</name>
<dbReference type="PANTHER" id="PTHR43692">
    <property type="entry name" value="UDP-N-ACETYLMURAMOYLALANINE--D-GLUTAMATE LIGASE"/>
    <property type="match status" value="1"/>
</dbReference>
<evidence type="ECO:0000313" key="14">
    <source>
        <dbReference type="EMBL" id="MBL0705503.1"/>
    </source>
</evidence>
<comment type="subcellular location">
    <subcellularLocation>
        <location evidence="1 9 10">Cytoplasm</location>
    </subcellularLocation>
</comment>
<gene>
    <name evidence="9" type="primary">murD</name>
    <name evidence="14" type="ORF">JJE72_08295</name>
</gene>
<keyword evidence="8 9" id="KW-0131">Cell cycle</keyword>
<keyword evidence="9 10" id="KW-0961">Cell wall biogenesis/degradation</keyword>
<evidence type="ECO:0000256" key="4">
    <source>
        <dbReference type="ARBA" id="ARBA00022598"/>
    </source>
</evidence>
<dbReference type="NCBIfam" id="TIGR01087">
    <property type="entry name" value="murD"/>
    <property type="match status" value="1"/>
</dbReference>
<dbReference type="InterPro" id="IPR005762">
    <property type="entry name" value="MurD"/>
</dbReference>
<evidence type="ECO:0000259" key="13">
    <source>
        <dbReference type="Pfam" id="PF08245"/>
    </source>
</evidence>
<dbReference type="SUPFAM" id="SSF53623">
    <property type="entry name" value="MurD-like peptide ligases, catalytic domain"/>
    <property type="match status" value="1"/>
</dbReference>
<evidence type="ECO:0000256" key="1">
    <source>
        <dbReference type="ARBA" id="ARBA00004496"/>
    </source>
</evidence>
<dbReference type="Pfam" id="PF08245">
    <property type="entry name" value="Mur_ligase_M"/>
    <property type="match status" value="1"/>
</dbReference>
<evidence type="ECO:0000256" key="3">
    <source>
        <dbReference type="ARBA" id="ARBA00022490"/>
    </source>
</evidence>
<feature type="binding site" evidence="9">
    <location>
        <begin position="158"/>
        <end position="164"/>
    </location>
    <ligand>
        <name>ATP</name>
        <dbReference type="ChEBI" id="CHEBI:30616"/>
    </ligand>
</feature>
<dbReference type="PROSITE" id="PS01011">
    <property type="entry name" value="FOLYLPOLYGLU_SYNT_1"/>
    <property type="match status" value="1"/>
</dbReference>
<dbReference type="SUPFAM" id="SSF53244">
    <property type="entry name" value="MurD-like peptide ligases, peptide-binding domain"/>
    <property type="match status" value="1"/>
</dbReference>
<comment type="similarity">
    <text evidence="9">Belongs to the MurCDEF family.</text>
</comment>
<evidence type="ECO:0000256" key="7">
    <source>
        <dbReference type="ARBA" id="ARBA00022840"/>
    </source>
</evidence>
<dbReference type="InterPro" id="IPR018109">
    <property type="entry name" value="Folylpolyglutamate_synth_CS"/>
</dbReference>
<feature type="region of interest" description="Disordered" evidence="11">
    <location>
        <begin position="447"/>
        <end position="478"/>
    </location>
</feature>
<feature type="domain" description="Mur ligase central" evidence="13">
    <location>
        <begin position="156"/>
        <end position="341"/>
    </location>
</feature>
<evidence type="ECO:0000256" key="10">
    <source>
        <dbReference type="RuleBase" id="RU003664"/>
    </source>
</evidence>
<evidence type="ECO:0000256" key="5">
    <source>
        <dbReference type="ARBA" id="ARBA00022618"/>
    </source>
</evidence>
<evidence type="ECO:0000256" key="2">
    <source>
        <dbReference type="ARBA" id="ARBA00004752"/>
    </source>
</evidence>
<comment type="pathway">
    <text evidence="2 9 10">Cell wall biogenesis; peptidoglycan biosynthesis.</text>
</comment>
<keyword evidence="5 9" id="KW-0132">Cell division</keyword>
<dbReference type="Gene3D" id="3.40.50.720">
    <property type="entry name" value="NAD(P)-binding Rossmann-like Domain"/>
    <property type="match status" value="1"/>
</dbReference>
<keyword evidence="4 9" id="KW-0436">Ligase</keyword>
<dbReference type="GO" id="GO:0008764">
    <property type="term" value="F:UDP-N-acetylmuramoylalanine-D-glutamate ligase activity"/>
    <property type="evidence" value="ECO:0007669"/>
    <property type="project" value="UniProtKB-EC"/>
</dbReference>
<evidence type="ECO:0000256" key="8">
    <source>
        <dbReference type="ARBA" id="ARBA00023306"/>
    </source>
</evidence>
<keyword evidence="9 10" id="KW-0133">Cell shape</keyword>
<keyword evidence="7 9" id="KW-0067">ATP-binding</keyword>
<keyword evidence="3 9" id="KW-0963">Cytoplasm</keyword>
<dbReference type="RefSeq" id="WP_189692228.1">
    <property type="nucleotide sequence ID" value="NZ_BNCM01000001.1"/>
</dbReference>